<organism evidence="4 5">
    <name type="scientific">Oscillibacter valericigenes</name>
    <dbReference type="NCBI Taxonomy" id="351091"/>
    <lineage>
        <taxon>Bacteria</taxon>
        <taxon>Bacillati</taxon>
        <taxon>Bacillota</taxon>
        <taxon>Clostridia</taxon>
        <taxon>Eubacteriales</taxon>
        <taxon>Oscillospiraceae</taxon>
        <taxon>Oscillibacter</taxon>
    </lineage>
</organism>
<dbReference type="SUPFAM" id="SSF50129">
    <property type="entry name" value="GroES-like"/>
    <property type="match status" value="1"/>
</dbReference>
<dbReference type="RefSeq" id="WP_204805426.1">
    <property type="nucleotide sequence ID" value="NZ_JACSNX010000025.1"/>
</dbReference>
<dbReference type="InterPro" id="IPR013149">
    <property type="entry name" value="ADH-like_C"/>
</dbReference>
<dbReference type="InterPro" id="IPR050129">
    <property type="entry name" value="Zn_alcohol_dh"/>
</dbReference>
<dbReference type="InterPro" id="IPR013154">
    <property type="entry name" value="ADH-like_N"/>
</dbReference>
<proteinExistence type="predicted"/>
<dbReference type="Gene3D" id="3.40.50.720">
    <property type="entry name" value="NAD(P)-binding Rossmann-like Domain"/>
    <property type="match status" value="1"/>
</dbReference>
<name>A0ABS2FYP3_9FIRM</name>
<dbReference type="EMBL" id="JACSNX010000025">
    <property type="protein sequence ID" value="MBM6852220.1"/>
    <property type="molecule type" value="Genomic_DNA"/>
</dbReference>
<feature type="domain" description="Alcohol dehydrogenase-like N-terminal" evidence="3">
    <location>
        <begin position="28"/>
        <end position="165"/>
    </location>
</feature>
<gene>
    <name evidence="4" type="ORF">H9X91_12290</name>
</gene>
<dbReference type="Pfam" id="PF08240">
    <property type="entry name" value="ADH_N"/>
    <property type="match status" value="1"/>
</dbReference>
<sequence length="386" mass="42762">MDTKVKAAVLVKPGHVEIREFDMPQLGNGAAICKVLMAGVCGTDKHSYRGETVQYKGTENEIDLPFPIIQGHEIVMEIVAIDEAGARNLSYDGDELKVGDRITICPDVVCGKCWYCKNIPNYPWCEHLQFSYGNMRSCDDGNHLYGGFSQYIYLEPGTRAYKVPDGLPDEMACFTEVMCVTYTLEKAREFSSFSLEGFNFGDTVVVQGAGPLGIAHIAMARMLGAGKIIATDISDYKLDIAKAFGADVVINAETTTAAERIALIKSETNGRGAEIVVECVGRPEVFPEGLKYLRKAGMYLEPGNFVDCGGVDVNVHEICANNLRIVGMTNHTHTKYKTVMEMMLRTKDRFPWERIFSHKFSLAQTEQAIQTSMTKDSMKVLIDPWA</sequence>
<keyword evidence="5" id="KW-1185">Reference proteome</keyword>
<protein>
    <submittedName>
        <fullName evidence="4">Zinc-binding dehydrogenase</fullName>
    </submittedName>
</protein>
<dbReference type="CDD" id="cd08231">
    <property type="entry name" value="MDR_TM0436_like"/>
    <property type="match status" value="1"/>
</dbReference>
<evidence type="ECO:0000259" key="3">
    <source>
        <dbReference type="Pfam" id="PF08240"/>
    </source>
</evidence>
<evidence type="ECO:0000256" key="1">
    <source>
        <dbReference type="ARBA" id="ARBA00023002"/>
    </source>
</evidence>
<feature type="domain" description="Alcohol dehydrogenase-like C-terminal" evidence="2">
    <location>
        <begin position="211"/>
        <end position="343"/>
    </location>
</feature>
<dbReference type="PANTHER" id="PTHR43401">
    <property type="entry name" value="L-THREONINE 3-DEHYDROGENASE"/>
    <property type="match status" value="1"/>
</dbReference>
<dbReference type="Gene3D" id="3.90.180.10">
    <property type="entry name" value="Medium-chain alcohol dehydrogenases, catalytic domain"/>
    <property type="match status" value="1"/>
</dbReference>
<dbReference type="Proteomes" id="UP000719500">
    <property type="component" value="Unassembled WGS sequence"/>
</dbReference>
<evidence type="ECO:0000313" key="5">
    <source>
        <dbReference type="Proteomes" id="UP000719500"/>
    </source>
</evidence>
<evidence type="ECO:0000313" key="4">
    <source>
        <dbReference type="EMBL" id="MBM6852220.1"/>
    </source>
</evidence>
<dbReference type="Pfam" id="PF00107">
    <property type="entry name" value="ADH_zinc_N"/>
    <property type="match status" value="1"/>
</dbReference>
<dbReference type="SUPFAM" id="SSF51735">
    <property type="entry name" value="NAD(P)-binding Rossmann-fold domains"/>
    <property type="match status" value="1"/>
</dbReference>
<dbReference type="PANTHER" id="PTHR43401:SF2">
    <property type="entry name" value="L-THREONINE 3-DEHYDROGENASE"/>
    <property type="match status" value="1"/>
</dbReference>
<evidence type="ECO:0000259" key="2">
    <source>
        <dbReference type="Pfam" id="PF00107"/>
    </source>
</evidence>
<dbReference type="InterPro" id="IPR011032">
    <property type="entry name" value="GroES-like_sf"/>
</dbReference>
<comment type="caution">
    <text evidence="4">The sequence shown here is derived from an EMBL/GenBank/DDBJ whole genome shotgun (WGS) entry which is preliminary data.</text>
</comment>
<accession>A0ABS2FYP3</accession>
<keyword evidence="1" id="KW-0560">Oxidoreductase</keyword>
<reference evidence="4 5" key="1">
    <citation type="journal article" date="2021" name="Sci. Rep.">
        <title>The distribution of antibiotic resistance genes in chicken gut microbiota commensals.</title>
        <authorList>
            <person name="Juricova H."/>
            <person name="Matiasovicova J."/>
            <person name="Kubasova T."/>
            <person name="Cejkova D."/>
            <person name="Rychlik I."/>
        </authorList>
    </citation>
    <scope>NUCLEOTIDE SEQUENCE [LARGE SCALE GENOMIC DNA]</scope>
    <source>
        <strain evidence="4 5">An411</strain>
    </source>
</reference>
<dbReference type="InterPro" id="IPR036291">
    <property type="entry name" value="NAD(P)-bd_dom_sf"/>
</dbReference>